<feature type="transmembrane region" description="Helical" evidence="1">
    <location>
        <begin position="240"/>
        <end position="258"/>
    </location>
</feature>
<feature type="transmembrane region" description="Helical" evidence="1">
    <location>
        <begin position="15"/>
        <end position="33"/>
    </location>
</feature>
<dbReference type="GO" id="GO:0016747">
    <property type="term" value="F:acyltransferase activity, transferring groups other than amino-acyl groups"/>
    <property type="evidence" value="ECO:0007669"/>
    <property type="project" value="InterPro"/>
</dbReference>
<gene>
    <name evidence="3" type="ORF">PA905_06480</name>
</gene>
<sequence>MSSTVNPSQKQRLDWIDQTKGLAILGIIFFHFFQNYPDKLPLVSILGRNGAKIGYAAVDIFFIMAGFNTSYILAAAAQKYNLPEITTNWKSWLLKRLDRIYPTYFLAVVCSLLLYFIFGYQYRIKSSLEFILSFLGLAGYQWQSINPGFWFFTVILQLYLLTPLIFLSCKSRPKLILILGIIIGIITKIFGFYLLEAQSKWFGFFLGNNIFLSYFFQYSIGLYWGIIYYRNQNRFRTHDFTYSALAFGLGLILYIYLALTKVDIVYMLGFDILFTPLMFLGCYRLFEWLKQYKGYLFYGLTLLSLMGIYSYQIYLIHQPLFFVILPVFNHSLSINPYLKIIISIIGISILLSIYLIGFIHLEKLIRKTI</sequence>
<feature type="transmembrane region" description="Helical" evidence="1">
    <location>
        <begin position="337"/>
        <end position="361"/>
    </location>
</feature>
<feature type="transmembrane region" description="Helical" evidence="1">
    <location>
        <begin position="53"/>
        <end position="80"/>
    </location>
</feature>
<evidence type="ECO:0000256" key="1">
    <source>
        <dbReference type="SAM" id="Phobius"/>
    </source>
</evidence>
<keyword evidence="1" id="KW-1133">Transmembrane helix</keyword>
<dbReference type="RefSeq" id="WP_026789127.1">
    <property type="nucleotide sequence ID" value="NZ_BJCD01000030.1"/>
</dbReference>
<keyword evidence="1" id="KW-0472">Membrane</keyword>
<dbReference type="PANTHER" id="PTHR23028:SF53">
    <property type="entry name" value="ACYL_TRANSF_3 DOMAIN-CONTAINING PROTEIN"/>
    <property type="match status" value="1"/>
</dbReference>
<dbReference type="GO" id="GO:0016020">
    <property type="term" value="C:membrane"/>
    <property type="evidence" value="ECO:0007669"/>
    <property type="project" value="TreeGrafter"/>
</dbReference>
<proteinExistence type="predicted"/>
<dbReference type="EMBL" id="BJCD01000030">
    <property type="protein sequence ID" value="GDZ92951.1"/>
    <property type="molecule type" value="Genomic_DNA"/>
</dbReference>
<keyword evidence="3" id="KW-0012">Acyltransferase</keyword>
<organism evidence="3 4">
    <name type="scientific">Planktothrix agardhii CCAP 1459/11A</name>
    <dbReference type="NCBI Taxonomy" id="282420"/>
    <lineage>
        <taxon>Bacteria</taxon>
        <taxon>Bacillati</taxon>
        <taxon>Cyanobacteriota</taxon>
        <taxon>Cyanophyceae</taxon>
        <taxon>Oscillatoriophycideae</taxon>
        <taxon>Oscillatoriales</taxon>
        <taxon>Microcoleaceae</taxon>
        <taxon>Planktothrix</taxon>
    </lineage>
</organism>
<accession>A0A4P5ZTT5</accession>
<feature type="transmembrane region" description="Helical" evidence="1">
    <location>
        <begin position="175"/>
        <end position="195"/>
    </location>
</feature>
<evidence type="ECO:0000313" key="4">
    <source>
        <dbReference type="Proteomes" id="UP000299794"/>
    </source>
</evidence>
<evidence type="ECO:0000313" key="3">
    <source>
        <dbReference type="EMBL" id="GDZ92951.1"/>
    </source>
</evidence>
<feature type="transmembrane region" description="Helical" evidence="1">
    <location>
        <begin position="149"/>
        <end position="168"/>
    </location>
</feature>
<reference evidence="4" key="1">
    <citation type="submission" date="2019-02" db="EMBL/GenBank/DDBJ databases">
        <title>Draft genome sequence of Planktothrix agardhii NIES-905.</title>
        <authorList>
            <person name="Yamaguchi H."/>
            <person name="Suzuki S."/>
            <person name="Kawachi M."/>
        </authorList>
    </citation>
    <scope>NUCLEOTIDE SEQUENCE [LARGE SCALE GENOMIC DNA]</scope>
    <source>
        <strain evidence="4">CCAP 1459/11A</strain>
    </source>
</reference>
<dbReference type="PANTHER" id="PTHR23028">
    <property type="entry name" value="ACETYLTRANSFERASE"/>
    <property type="match status" value="1"/>
</dbReference>
<keyword evidence="3" id="KW-0808">Transferase</keyword>
<comment type="caution">
    <text evidence="3">The sequence shown here is derived from an EMBL/GenBank/DDBJ whole genome shotgun (WGS) entry which is preliminary data.</text>
</comment>
<dbReference type="Proteomes" id="UP000299794">
    <property type="component" value="Unassembled WGS sequence"/>
</dbReference>
<evidence type="ECO:0000259" key="2">
    <source>
        <dbReference type="Pfam" id="PF01757"/>
    </source>
</evidence>
<feature type="transmembrane region" description="Helical" evidence="1">
    <location>
        <begin position="201"/>
        <end position="228"/>
    </location>
</feature>
<feature type="domain" description="Acyltransferase 3" evidence="2">
    <location>
        <begin position="14"/>
        <end position="352"/>
    </location>
</feature>
<dbReference type="InterPro" id="IPR050879">
    <property type="entry name" value="Acyltransferase_3"/>
</dbReference>
<feature type="transmembrane region" description="Helical" evidence="1">
    <location>
        <begin position="264"/>
        <end position="283"/>
    </location>
</feature>
<dbReference type="GO" id="GO:0000271">
    <property type="term" value="P:polysaccharide biosynthetic process"/>
    <property type="evidence" value="ECO:0007669"/>
    <property type="project" value="TreeGrafter"/>
</dbReference>
<dbReference type="InterPro" id="IPR002656">
    <property type="entry name" value="Acyl_transf_3_dom"/>
</dbReference>
<dbReference type="Pfam" id="PF01757">
    <property type="entry name" value="Acyl_transf_3"/>
    <property type="match status" value="1"/>
</dbReference>
<dbReference type="AlphaFoldDB" id="A0A4P5ZTT5"/>
<feature type="transmembrane region" description="Helical" evidence="1">
    <location>
        <begin position="100"/>
        <end position="120"/>
    </location>
</feature>
<keyword evidence="1" id="KW-0812">Transmembrane</keyword>
<protein>
    <submittedName>
        <fullName evidence="3">Acyltransferase 3</fullName>
    </submittedName>
</protein>
<name>A0A4P5ZTT5_PLAAG</name>
<feature type="transmembrane region" description="Helical" evidence="1">
    <location>
        <begin position="295"/>
        <end position="317"/>
    </location>
</feature>